<evidence type="ECO:0000256" key="1">
    <source>
        <dbReference type="ARBA" id="ARBA00007261"/>
    </source>
</evidence>
<accession>V8NWW3</accession>
<evidence type="ECO:0000256" key="5">
    <source>
        <dbReference type="ARBA" id="ARBA00022833"/>
    </source>
</evidence>
<keyword evidence="14" id="KW-1185">Reference proteome</keyword>
<feature type="region of interest" description="Disordered" evidence="8">
    <location>
        <begin position="1"/>
        <end position="24"/>
    </location>
</feature>
<dbReference type="Proteomes" id="UP000018936">
    <property type="component" value="Unassembled WGS sequence"/>
</dbReference>
<name>V8NWW3_OPHHA</name>
<dbReference type="InterPro" id="IPR007863">
    <property type="entry name" value="Peptidase_M16_C"/>
</dbReference>
<evidence type="ECO:0000256" key="6">
    <source>
        <dbReference type="ARBA" id="ARBA00023049"/>
    </source>
</evidence>
<dbReference type="GO" id="GO:0006508">
    <property type="term" value="P:proteolysis"/>
    <property type="evidence" value="ECO:0007669"/>
    <property type="project" value="UniProtKB-KW"/>
</dbReference>
<dbReference type="PANTHER" id="PTHR43690:SF18">
    <property type="entry name" value="INSULIN-DEGRADING ENZYME-RELATED"/>
    <property type="match status" value="1"/>
</dbReference>
<gene>
    <name evidence="13" type="primary">NRD1</name>
    <name evidence="13" type="ORF">L345_07670</name>
</gene>
<dbReference type="InterPro" id="IPR001431">
    <property type="entry name" value="Pept_M16_Zn_BS"/>
</dbReference>
<dbReference type="OrthoDB" id="4953at2759"/>
<evidence type="ECO:0000259" key="10">
    <source>
        <dbReference type="Pfam" id="PF05193"/>
    </source>
</evidence>
<comment type="caution">
    <text evidence="13">The sequence shown here is derived from an EMBL/GenBank/DDBJ whole genome shotgun (WGS) entry which is preliminary data.</text>
</comment>
<dbReference type="Gene3D" id="3.30.830.10">
    <property type="entry name" value="Metalloenzyme, LuxS/M16 peptidase-like"/>
    <property type="match status" value="4"/>
</dbReference>
<evidence type="ECO:0000313" key="13">
    <source>
        <dbReference type="EMBL" id="ETE66550.1"/>
    </source>
</evidence>
<evidence type="ECO:0000256" key="7">
    <source>
        <dbReference type="RuleBase" id="RU004447"/>
    </source>
</evidence>
<dbReference type="MEROPS" id="M16.005"/>
<protein>
    <submittedName>
        <fullName evidence="13">Nardilysin</fullName>
    </submittedName>
</protein>
<dbReference type="Pfam" id="PF16187">
    <property type="entry name" value="Peptidase_M16_M"/>
    <property type="match status" value="1"/>
</dbReference>
<keyword evidence="4" id="KW-0378">Hydrolase</keyword>
<evidence type="ECO:0000313" key="14">
    <source>
        <dbReference type="Proteomes" id="UP000018936"/>
    </source>
</evidence>
<dbReference type="FunFam" id="3.30.830.10:FF:000005">
    <property type="entry name" value="nardilysin isoform X1"/>
    <property type="match status" value="1"/>
</dbReference>
<evidence type="ECO:0000259" key="11">
    <source>
        <dbReference type="Pfam" id="PF16187"/>
    </source>
</evidence>
<evidence type="ECO:0000256" key="2">
    <source>
        <dbReference type="ARBA" id="ARBA00022670"/>
    </source>
</evidence>
<dbReference type="GO" id="GO:0005737">
    <property type="term" value="C:cytoplasm"/>
    <property type="evidence" value="ECO:0007669"/>
    <property type="project" value="UniProtKB-ARBA"/>
</dbReference>
<evidence type="ECO:0000256" key="4">
    <source>
        <dbReference type="ARBA" id="ARBA00022801"/>
    </source>
</evidence>
<feature type="compositionally biased region" description="Low complexity" evidence="8">
    <location>
        <begin position="184"/>
        <end position="194"/>
    </location>
</feature>
<dbReference type="PROSITE" id="PS00143">
    <property type="entry name" value="INSULINASE"/>
    <property type="match status" value="1"/>
</dbReference>
<feature type="non-terminal residue" evidence="13">
    <location>
        <position position="1134"/>
    </location>
</feature>
<evidence type="ECO:0000259" key="12">
    <source>
        <dbReference type="Pfam" id="PF22456"/>
    </source>
</evidence>
<dbReference type="InterPro" id="IPR054734">
    <property type="entry name" value="PqqF-like_C_4"/>
</dbReference>
<feature type="domain" description="Peptidase M16 middle/third" evidence="11">
    <location>
        <begin position="567"/>
        <end position="847"/>
    </location>
</feature>
<dbReference type="InterPro" id="IPR011765">
    <property type="entry name" value="Pept_M16_N"/>
</dbReference>
<dbReference type="Pfam" id="PF00675">
    <property type="entry name" value="Peptidase_M16"/>
    <property type="match status" value="1"/>
</dbReference>
<dbReference type="AlphaFoldDB" id="V8NWW3"/>
<dbReference type="InterPro" id="IPR011249">
    <property type="entry name" value="Metalloenz_LuxS/M16"/>
</dbReference>
<dbReference type="EMBL" id="AZIM01001534">
    <property type="protein sequence ID" value="ETE66550.1"/>
    <property type="molecule type" value="Genomic_DNA"/>
</dbReference>
<organism evidence="13 14">
    <name type="scientific">Ophiophagus hannah</name>
    <name type="common">King cobra</name>
    <name type="synonym">Naja hannah</name>
    <dbReference type="NCBI Taxonomy" id="8665"/>
    <lineage>
        <taxon>Eukaryota</taxon>
        <taxon>Metazoa</taxon>
        <taxon>Chordata</taxon>
        <taxon>Craniata</taxon>
        <taxon>Vertebrata</taxon>
        <taxon>Euteleostomi</taxon>
        <taxon>Lepidosauria</taxon>
        <taxon>Squamata</taxon>
        <taxon>Bifurcata</taxon>
        <taxon>Unidentata</taxon>
        <taxon>Episquamata</taxon>
        <taxon>Toxicofera</taxon>
        <taxon>Serpentes</taxon>
        <taxon>Colubroidea</taxon>
        <taxon>Elapidae</taxon>
        <taxon>Elapinae</taxon>
        <taxon>Ophiophagus</taxon>
    </lineage>
</organism>
<keyword evidence="2" id="KW-0645">Protease</keyword>
<sequence>MSTGSLPSGTFHNSPKHGSKLYCKPSMSMRRNEGLGCLSSKLGRLHELFEDHLGASRMSGGTRTKGTENCPIIRSQQQRPQRCHNERSQRAEELRKRRAKKNEGDPDIVKSPSDHKEYRYIKLKNGMNVLLISDWTVDDCTSSDESDTELEGLLMSSGTDEEENLVTKIQEIERSDRNIKKSEGGSLDGEVGSEESGGFGSDIVEGDPEVREDHDDPEIYEELVKQEDENKMGSTEKQAAAALSVGVGSFCDPDDLPGLAHFLEHMVFMGSQKYPDENGFDTFLKKHGGSDNASTDTERTIFQWAQFFIHPLMIKDAIDREVEAVDSEYQIAKPSDANRRELLLGSLAKLGHPMRKFFWGNAETLKYAPKKKGIDTYARLRDFRKRYYSAHYMNLVVQSRETLDTLQKWVTEIFSHIPNNGLPRPDFSHLINPFDTPEFHKVYKIIPVKEIHSLNLSWALPPQEKNYKVKPLHYISWLIGHEGSGSVLSLLRKKFWALALYGGNGETGFEQNSTYSIFSISVTLTDEGLTYFYEVIHLIFQYLKMLQKNGPEKRIWEEIKKIEANEFCFQEQTDPIEFVENICENMHLFEKEDLLTGDQLLIEYNAEIIADALNHLTPEKVNIFLLSPSHEGQCTKKEKWFGTQYCLLDIEPYWSKLWNSDFPLNPDLHLPQENKYIATDFSVKETSIHAPEYPTKIINTREGCLWYKEDNKFGVPKGFICFYLVSPIILQSALNMVLFDTFVSILSHNLAEPAYEADVAQLEYKVIAKEHGLTIRVKGFNHKLPLLFQLIINNLSELKITPSNFQIITEQLKRSYFNYLIKTDTLAKDIRLSILEHGRWSLIEKYQTLINGISIASLTKFVDAFKSNLWIEGLVQGNFTQTESKEFMNYISEKLQFRPLIHPCPIQFRVMELPNSHILCKVKSLHIGDANTDVTVYYQTGAKKLKDYTLTELLVMHMEEPCFDFLRTKNTLGYHVYPATRNTSGILGFSVTVTTQATKYNSEYVDKKIEEFFAHFEEKLRNLSEEEFLAQVSALIKLKRTDDSHLGEEVDRNWNEVITQQYVFDRLAREVIGYGKQEGDLNVRPISMVQESTFSREPQLTFLPSSPLLNIPYIMDIRSFISTLNILPYHKILK</sequence>
<dbReference type="InterPro" id="IPR032632">
    <property type="entry name" value="Peptidase_M16_M"/>
</dbReference>
<dbReference type="SUPFAM" id="SSF63411">
    <property type="entry name" value="LuxS/MPP-like metallohydrolase"/>
    <property type="match status" value="4"/>
</dbReference>
<feature type="region of interest" description="Disordered" evidence="8">
    <location>
        <begin position="178"/>
        <end position="214"/>
    </location>
</feature>
<dbReference type="PANTHER" id="PTHR43690">
    <property type="entry name" value="NARDILYSIN"/>
    <property type="match status" value="1"/>
</dbReference>
<comment type="similarity">
    <text evidence="1 7">Belongs to the peptidase M16 family.</text>
</comment>
<feature type="domain" description="Peptidase M16 N-terminal" evidence="9">
    <location>
        <begin position="235"/>
        <end position="329"/>
    </location>
</feature>
<feature type="domain" description="Peptidase M16 C-terminal" evidence="10">
    <location>
        <begin position="376"/>
        <end position="561"/>
    </location>
</feature>
<dbReference type="InterPro" id="IPR050626">
    <property type="entry name" value="Peptidase_M16"/>
</dbReference>
<keyword evidence="3" id="KW-0479">Metal-binding</keyword>
<dbReference type="Pfam" id="PF22456">
    <property type="entry name" value="PqqF-like_C_4"/>
    <property type="match status" value="1"/>
</dbReference>
<evidence type="ECO:0000256" key="8">
    <source>
        <dbReference type="SAM" id="MobiDB-lite"/>
    </source>
</evidence>
<dbReference type="Pfam" id="PF05193">
    <property type="entry name" value="Peptidase_M16_C"/>
    <property type="match status" value="1"/>
</dbReference>
<keyword evidence="6" id="KW-0482">Metalloprotease</keyword>
<feature type="compositionally biased region" description="Polar residues" evidence="8">
    <location>
        <begin position="1"/>
        <end position="13"/>
    </location>
</feature>
<proteinExistence type="inferred from homology"/>
<dbReference type="GO" id="GO:0046872">
    <property type="term" value="F:metal ion binding"/>
    <property type="evidence" value="ECO:0007669"/>
    <property type="project" value="UniProtKB-KW"/>
</dbReference>
<reference evidence="13 14" key="1">
    <citation type="journal article" date="2013" name="Proc. Natl. Acad. Sci. U.S.A.">
        <title>The king cobra genome reveals dynamic gene evolution and adaptation in the snake venom system.</title>
        <authorList>
            <person name="Vonk F.J."/>
            <person name="Casewell N.R."/>
            <person name="Henkel C.V."/>
            <person name="Heimberg A.M."/>
            <person name="Jansen H.J."/>
            <person name="McCleary R.J."/>
            <person name="Kerkkamp H.M."/>
            <person name="Vos R.A."/>
            <person name="Guerreiro I."/>
            <person name="Calvete J.J."/>
            <person name="Wuster W."/>
            <person name="Woods A.E."/>
            <person name="Logan J.M."/>
            <person name="Harrison R.A."/>
            <person name="Castoe T.A."/>
            <person name="de Koning A.P."/>
            <person name="Pollock D.D."/>
            <person name="Yandell M."/>
            <person name="Calderon D."/>
            <person name="Renjifo C."/>
            <person name="Currier R.B."/>
            <person name="Salgado D."/>
            <person name="Pla D."/>
            <person name="Sanz L."/>
            <person name="Hyder A.S."/>
            <person name="Ribeiro J.M."/>
            <person name="Arntzen J.W."/>
            <person name="van den Thillart G.E."/>
            <person name="Boetzer M."/>
            <person name="Pirovano W."/>
            <person name="Dirks R.P."/>
            <person name="Spaink H.P."/>
            <person name="Duboule D."/>
            <person name="McGlinn E."/>
            <person name="Kini R.M."/>
            <person name="Richardson M.K."/>
        </authorList>
    </citation>
    <scope>NUCLEOTIDE SEQUENCE</scope>
    <source>
        <tissue evidence="13">Blood</tissue>
    </source>
</reference>
<keyword evidence="5" id="KW-0862">Zinc</keyword>
<evidence type="ECO:0000256" key="3">
    <source>
        <dbReference type="ARBA" id="ARBA00022723"/>
    </source>
</evidence>
<dbReference type="GO" id="GO:0004222">
    <property type="term" value="F:metalloendopeptidase activity"/>
    <property type="evidence" value="ECO:0007669"/>
    <property type="project" value="InterPro"/>
</dbReference>
<feature type="domain" description="Coenzyme PQQ synthesis protein F-like C-terminal lobe" evidence="12">
    <location>
        <begin position="954"/>
        <end position="1054"/>
    </location>
</feature>
<evidence type="ECO:0000259" key="9">
    <source>
        <dbReference type="Pfam" id="PF00675"/>
    </source>
</evidence>